<gene>
    <name evidence="7" type="ORF">ENQ20_11000</name>
</gene>
<dbReference type="AlphaFoldDB" id="A0A7C1FS94"/>
<dbReference type="PANTHER" id="PTHR46056:SF12">
    <property type="entry name" value="LONG-CHAIN-ALCOHOL OXIDASE"/>
    <property type="match status" value="1"/>
</dbReference>
<evidence type="ECO:0000256" key="4">
    <source>
        <dbReference type="ARBA" id="ARBA00023002"/>
    </source>
</evidence>
<accession>A0A7C1FS94</accession>
<evidence type="ECO:0000259" key="6">
    <source>
        <dbReference type="Pfam" id="PF05199"/>
    </source>
</evidence>
<protein>
    <submittedName>
        <fullName evidence="7">GMC family oxidoreductase</fullName>
    </submittedName>
</protein>
<name>A0A7C1FS94_9CHLR</name>
<keyword evidence="4" id="KW-0560">Oxidoreductase</keyword>
<keyword evidence="2" id="KW-0285">Flavoprotein</keyword>
<sequence length="503" mass="56023">MTEQFDLVIIGTGAGGGTLAYALRNSGLRILLVERGDFLPQEPQNWQPMEVFDRRRYKPDETWYGADGKPFYPGVHYFVGGNTKVYGAALPRFRREDFGAIEHEGGTSPAWPITYEELEPYYARAEAIYLVHGAPGEDPTEPPRSGPFPYPPVSHEPYIDELCDRLRSQGLRPFHLPMAIDLREGGRCIRCKTCDGFPCQVLAKGESDVCCVRPALNSPTLTLWTRTLARRLQTDETGRRVIAVELERNGQKEIVHADRFVVACGAVNSALLLLRSANDKHPNGLANSSGLVGRNYMVHNNTALMAVDPLRRNPTVFQKTMAVNDFYFRGPDFPYPMGNIQLLGKLQAGMLTAAQPLVPKPILQAMADRSVDWWVMSEDLPDPNNRVELRSDGKVVIHWKPNNLVAHRKLVEAAKTMMREAGYSFILVKSMGIETNSHQCGTARFGIDPATSVLDPYCRAHDVENLWVVDSSFFPSSAAMNPALTIAAQALRVAEKIVDRNSK</sequence>
<dbReference type="GO" id="GO:0050660">
    <property type="term" value="F:flavin adenine dinucleotide binding"/>
    <property type="evidence" value="ECO:0007669"/>
    <property type="project" value="InterPro"/>
</dbReference>
<comment type="caution">
    <text evidence="7">The sequence shown here is derived from an EMBL/GenBank/DDBJ whole genome shotgun (WGS) entry which is preliminary data.</text>
</comment>
<dbReference type="GO" id="GO:0016614">
    <property type="term" value="F:oxidoreductase activity, acting on CH-OH group of donors"/>
    <property type="evidence" value="ECO:0007669"/>
    <property type="project" value="InterPro"/>
</dbReference>
<evidence type="ECO:0000256" key="1">
    <source>
        <dbReference type="ARBA" id="ARBA00010790"/>
    </source>
</evidence>
<dbReference type="InterPro" id="IPR036188">
    <property type="entry name" value="FAD/NAD-bd_sf"/>
</dbReference>
<comment type="similarity">
    <text evidence="1">Belongs to the GMC oxidoreductase family.</text>
</comment>
<dbReference type="PANTHER" id="PTHR46056">
    <property type="entry name" value="LONG-CHAIN-ALCOHOL OXIDASE"/>
    <property type="match status" value="1"/>
</dbReference>
<dbReference type="InterPro" id="IPR007867">
    <property type="entry name" value="GMC_OxRtase_C"/>
</dbReference>
<dbReference type="Pfam" id="PF00732">
    <property type="entry name" value="GMC_oxred_N"/>
    <property type="match status" value="1"/>
</dbReference>
<feature type="domain" description="Glucose-methanol-choline oxidoreductase N-terminal" evidence="5">
    <location>
        <begin position="196"/>
        <end position="299"/>
    </location>
</feature>
<dbReference type="InterPro" id="IPR000172">
    <property type="entry name" value="GMC_OxRdtase_N"/>
</dbReference>
<dbReference type="Pfam" id="PF05199">
    <property type="entry name" value="GMC_oxred_C"/>
    <property type="match status" value="1"/>
</dbReference>
<dbReference type="SUPFAM" id="SSF51905">
    <property type="entry name" value="FAD/NAD(P)-binding domain"/>
    <property type="match status" value="1"/>
</dbReference>
<evidence type="ECO:0000256" key="3">
    <source>
        <dbReference type="ARBA" id="ARBA00022827"/>
    </source>
</evidence>
<evidence type="ECO:0000259" key="5">
    <source>
        <dbReference type="Pfam" id="PF00732"/>
    </source>
</evidence>
<evidence type="ECO:0000313" key="7">
    <source>
        <dbReference type="EMBL" id="HDX32000.1"/>
    </source>
</evidence>
<feature type="domain" description="Glucose-methanol-choline oxidoreductase C-terminal" evidence="6">
    <location>
        <begin position="433"/>
        <end position="490"/>
    </location>
</feature>
<proteinExistence type="inferred from homology"/>
<dbReference type="EMBL" id="DSMG01000111">
    <property type="protein sequence ID" value="HDX32000.1"/>
    <property type="molecule type" value="Genomic_DNA"/>
</dbReference>
<dbReference type="Gene3D" id="3.50.50.60">
    <property type="entry name" value="FAD/NAD(P)-binding domain"/>
    <property type="match status" value="2"/>
</dbReference>
<keyword evidence="3" id="KW-0274">FAD</keyword>
<evidence type="ECO:0000256" key="2">
    <source>
        <dbReference type="ARBA" id="ARBA00022630"/>
    </source>
</evidence>
<reference evidence="7" key="1">
    <citation type="journal article" date="2020" name="mSystems">
        <title>Genome- and Community-Level Interaction Insights into Carbon Utilization and Element Cycling Functions of Hydrothermarchaeota in Hydrothermal Sediment.</title>
        <authorList>
            <person name="Zhou Z."/>
            <person name="Liu Y."/>
            <person name="Xu W."/>
            <person name="Pan J."/>
            <person name="Luo Z.H."/>
            <person name="Li M."/>
        </authorList>
    </citation>
    <scope>NUCLEOTIDE SEQUENCE [LARGE SCALE GENOMIC DNA]</scope>
    <source>
        <strain evidence="7">SpSt-289</strain>
    </source>
</reference>
<organism evidence="7">
    <name type="scientific">Caldilinea aerophila</name>
    <dbReference type="NCBI Taxonomy" id="133453"/>
    <lineage>
        <taxon>Bacteria</taxon>
        <taxon>Bacillati</taxon>
        <taxon>Chloroflexota</taxon>
        <taxon>Caldilineae</taxon>
        <taxon>Caldilineales</taxon>
        <taxon>Caldilineaceae</taxon>
        <taxon>Caldilinea</taxon>
    </lineage>
</organism>